<protein>
    <submittedName>
        <fullName evidence="2">Uncharacterized protein</fullName>
    </submittedName>
</protein>
<reference evidence="2" key="1">
    <citation type="submission" date="2023-03" db="EMBL/GenBank/DDBJ databases">
        <title>Massive genome expansion in bonnet fungi (Mycena s.s.) driven by repeated elements and novel gene families across ecological guilds.</title>
        <authorList>
            <consortium name="Lawrence Berkeley National Laboratory"/>
            <person name="Harder C.B."/>
            <person name="Miyauchi S."/>
            <person name="Viragh M."/>
            <person name="Kuo A."/>
            <person name="Thoen E."/>
            <person name="Andreopoulos B."/>
            <person name="Lu D."/>
            <person name="Skrede I."/>
            <person name="Drula E."/>
            <person name="Henrissat B."/>
            <person name="Morin E."/>
            <person name="Kohler A."/>
            <person name="Barry K."/>
            <person name="LaButti K."/>
            <person name="Morin E."/>
            <person name="Salamov A."/>
            <person name="Lipzen A."/>
            <person name="Mereny Z."/>
            <person name="Hegedus B."/>
            <person name="Baldrian P."/>
            <person name="Stursova M."/>
            <person name="Weitz H."/>
            <person name="Taylor A."/>
            <person name="Grigoriev I.V."/>
            <person name="Nagy L.G."/>
            <person name="Martin F."/>
            <person name="Kauserud H."/>
        </authorList>
    </citation>
    <scope>NUCLEOTIDE SEQUENCE</scope>
    <source>
        <strain evidence="2">CBHHK188m</strain>
    </source>
</reference>
<dbReference type="EMBL" id="JARJLG010000022">
    <property type="protein sequence ID" value="KAJ7770992.1"/>
    <property type="molecule type" value="Genomic_DNA"/>
</dbReference>
<evidence type="ECO:0000256" key="1">
    <source>
        <dbReference type="SAM" id="MobiDB-lite"/>
    </source>
</evidence>
<organism evidence="2 3">
    <name type="scientific">Mycena maculata</name>
    <dbReference type="NCBI Taxonomy" id="230809"/>
    <lineage>
        <taxon>Eukaryota</taxon>
        <taxon>Fungi</taxon>
        <taxon>Dikarya</taxon>
        <taxon>Basidiomycota</taxon>
        <taxon>Agaricomycotina</taxon>
        <taxon>Agaricomycetes</taxon>
        <taxon>Agaricomycetidae</taxon>
        <taxon>Agaricales</taxon>
        <taxon>Marasmiineae</taxon>
        <taxon>Mycenaceae</taxon>
        <taxon>Mycena</taxon>
    </lineage>
</organism>
<feature type="compositionally biased region" description="Gly residues" evidence="1">
    <location>
        <begin position="46"/>
        <end position="56"/>
    </location>
</feature>
<comment type="caution">
    <text evidence="2">The sequence shown here is derived from an EMBL/GenBank/DDBJ whole genome shotgun (WGS) entry which is preliminary data.</text>
</comment>
<keyword evidence="3" id="KW-1185">Reference proteome</keyword>
<feature type="region of interest" description="Disordered" evidence="1">
    <location>
        <begin position="34"/>
        <end position="93"/>
    </location>
</feature>
<name>A0AAD7JUU8_9AGAR</name>
<dbReference type="Proteomes" id="UP001215280">
    <property type="component" value="Unassembled WGS sequence"/>
</dbReference>
<accession>A0AAD7JUU8</accession>
<feature type="compositionally biased region" description="Low complexity" evidence="1">
    <location>
        <begin position="57"/>
        <end position="84"/>
    </location>
</feature>
<dbReference type="AlphaFoldDB" id="A0AAD7JUU8"/>
<evidence type="ECO:0000313" key="3">
    <source>
        <dbReference type="Proteomes" id="UP001215280"/>
    </source>
</evidence>
<sequence>MATSRVAPRSIKMRMLDSGCELGGAAAGGAAALGAAPRVCPPPGNAAGGARAGGADGAAADEGPAPPSASAASSSGSRALSGSSCSERNDTSRPWMRSTFFPRSMHAWCALSMSNPSRRSTSRPSMTVIEHGRCRSASLSCALCTRPRILAVPTPRAMPEKRWSSRRIIPHASAHSGLTARESATRLCAGIPRTDSLLGPAVHERLHRLRIDLDRDANDNVGINGAGATRGTH</sequence>
<evidence type="ECO:0000313" key="2">
    <source>
        <dbReference type="EMBL" id="KAJ7770992.1"/>
    </source>
</evidence>
<proteinExistence type="predicted"/>
<gene>
    <name evidence="2" type="ORF">DFH07DRAFT_237990</name>
</gene>